<name>A0A4Y4E2P2_CELCE</name>
<proteinExistence type="predicted"/>
<comment type="caution">
    <text evidence="2">The sequence shown here is derived from an EMBL/GenBank/DDBJ whole genome shotgun (WGS) entry which is preliminary data.</text>
</comment>
<feature type="region of interest" description="Disordered" evidence="1">
    <location>
        <begin position="110"/>
        <end position="135"/>
    </location>
</feature>
<protein>
    <recommendedName>
        <fullName evidence="4">DUF4913 domain-containing protein</fullName>
    </recommendedName>
</protein>
<dbReference type="InterPro" id="IPR032584">
    <property type="entry name" value="DUF4913"/>
</dbReference>
<evidence type="ECO:0008006" key="4">
    <source>
        <dbReference type="Google" id="ProtNLM"/>
    </source>
</evidence>
<evidence type="ECO:0000256" key="1">
    <source>
        <dbReference type="SAM" id="MobiDB-lite"/>
    </source>
</evidence>
<dbReference type="Proteomes" id="UP000316659">
    <property type="component" value="Unassembled WGS sequence"/>
</dbReference>
<dbReference type="RefSeq" id="WP_141390708.1">
    <property type="nucleotide sequence ID" value="NZ_BJNZ01000027.1"/>
</dbReference>
<sequence>MSEFDDEVTVDLDDEDAAPTTFYPNVAEWVQEWLLPHYKRSPKAFRWDPRWWEYTEVVARLEALWQSWEFLRNEGMTGMTVFFRDYFGPEMRELTAPDGPFWRLSEVEDRQLPDRWPSETPPAGLFRSADHPAEQ</sequence>
<dbReference type="Pfam" id="PF16259">
    <property type="entry name" value="DUF4913"/>
    <property type="match status" value="1"/>
</dbReference>
<evidence type="ECO:0000313" key="3">
    <source>
        <dbReference type="Proteomes" id="UP000316659"/>
    </source>
</evidence>
<dbReference type="EMBL" id="BJNZ01000027">
    <property type="protein sequence ID" value="GED11273.1"/>
    <property type="molecule type" value="Genomic_DNA"/>
</dbReference>
<reference evidence="2 3" key="1">
    <citation type="submission" date="2019-06" db="EMBL/GenBank/DDBJ databases">
        <title>Whole genome shotgun sequence of Cellulosimicrobium cellulans NBRC 15516.</title>
        <authorList>
            <person name="Hosoyama A."/>
            <person name="Uohara A."/>
            <person name="Ohji S."/>
            <person name="Ichikawa N."/>
        </authorList>
    </citation>
    <scope>NUCLEOTIDE SEQUENCE [LARGE SCALE GENOMIC DNA]</scope>
    <source>
        <strain evidence="2 3">NBRC 15516</strain>
    </source>
</reference>
<accession>A0A4Y4E2P2</accession>
<organism evidence="2 3">
    <name type="scientific">Cellulosimicrobium cellulans</name>
    <name type="common">Arthrobacter luteus</name>
    <dbReference type="NCBI Taxonomy" id="1710"/>
    <lineage>
        <taxon>Bacteria</taxon>
        <taxon>Bacillati</taxon>
        <taxon>Actinomycetota</taxon>
        <taxon>Actinomycetes</taxon>
        <taxon>Micrococcales</taxon>
        <taxon>Promicromonosporaceae</taxon>
        <taxon>Cellulosimicrobium</taxon>
    </lineage>
</organism>
<dbReference type="AlphaFoldDB" id="A0A4Y4E2P2"/>
<evidence type="ECO:0000313" key="2">
    <source>
        <dbReference type="EMBL" id="GED11273.1"/>
    </source>
</evidence>
<gene>
    <name evidence="2" type="ORF">CCE02nite_32720</name>
</gene>